<feature type="compositionally biased region" description="Low complexity" evidence="4">
    <location>
        <begin position="156"/>
        <end position="171"/>
    </location>
</feature>
<evidence type="ECO:0000256" key="2">
    <source>
        <dbReference type="ARBA" id="ARBA00022670"/>
    </source>
</evidence>
<feature type="domain" description="PDZ" evidence="6">
    <location>
        <begin position="569"/>
        <end position="660"/>
    </location>
</feature>
<dbReference type="EMBL" id="JAUCMN010000003">
    <property type="protein sequence ID" value="MDM7891077.1"/>
    <property type="molecule type" value="Genomic_DNA"/>
</dbReference>
<reference evidence="7 8" key="1">
    <citation type="submission" date="2023-06" db="EMBL/GenBank/DDBJ databases">
        <authorList>
            <person name="Feng G."/>
            <person name="Li J."/>
            <person name="Zhu H."/>
        </authorList>
    </citation>
    <scope>NUCLEOTIDE SEQUENCE [LARGE SCALE GENOMIC DNA]</scope>
    <source>
        <strain evidence="7 8">RHCKG28</strain>
    </source>
</reference>
<feature type="compositionally biased region" description="Low complexity" evidence="4">
    <location>
        <begin position="124"/>
        <end position="141"/>
    </location>
</feature>
<feature type="transmembrane region" description="Helical" evidence="5">
    <location>
        <begin position="280"/>
        <end position="302"/>
    </location>
</feature>
<dbReference type="SUPFAM" id="SSF50156">
    <property type="entry name" value="PDZ domain-like"/>
    <property type="match status" value="1"/>
</dbReference>
<dbReference type="PANTHER" id="PTHR43343:SF3">
    <property type="entry name" value="PROTEASE DO-LIKE 8, CHLOROPLASTIC"/>
    <property type="match status" value="1"/>
</dbReference>
<dbReference type="RefSeq" id="WP_289472727.1">
    <property type="nucleotide sequence ID" value="NZ_JAUCMN010000003.1"/>
</dbReference>
<keyword evidence="5" id="KW-0812">Transmembrane</keyword>
<dbReference type="PRINTS" id="PR00834">
    <property type="entry name" value="PROTEASES2C"/>
</dbReference>
<dbReference type="Pfam" id="PF13180">
    <property type="entry name" value="PDZ_2"/>
    <property type="match status" value="1"/>
</dbReference>
<feature type="compositionally biased region" description="Basic and acidic residues" evidence="4">
    <location>
        <begin position="45"/>
        <end position="78"/>
    </location>
</feature>
<sequence length="674" mass="66950">MTDTTPHGQGDENRPQDTDHRAAAEDATRVTSGEGTSTPDASGEPTDRRTDDDRTGHDGTGHDGRGHDRTDGTGRADAGETDVISAAGDHPTDRYTAPYPTFGGTDGSARQSSPYGSDNGGYGQSSQSTGPSGQYAQAPGQYGQGQGSYGQGGQEQYGQGQERYGQAQSQYGQGGGYGQGGSQYGSSHGQYGQGQYGTGQGQYGSSQPRYGEYAQDSRYGTNQSASYPGSAQAPSSASAFGDVDGTNQRNGHYFGAGTTGAASGAAVGTATSEKRGRNKLVLPVVAGLVLAGLVGGGAGWAAGASQAGGGTVIGNSSSQGGGNLTVNDYNNATVVTAVAAQATPSVVTINVSSGSEGGTGSGVVFTKDGYIVTNTHVVTLDGDSSNGTITVTTSDGKIYPAKLVGTDPTVDLAVIKVDATDMKPISFADSSGLNVGDTAVAIGAPLGLSNTVTDGIVSTLNRSIQVTSSAPSQGGDSNEGGNGNGGPFDFWGNGDNGSSSSAKTTVSLPVIQTDASINPGNSGGALLDSKGKLIGINVAIASAGSSQSSDAQSGSIGVGFSIPANLVKRVANEIRENGSATHGLLGATVGDASEDANATQMGALIKSVSSGGAASGAGLRKGDVVTKIGSATVSDATDLTAQVRFFAGGAKTTITYVRDGQTRETDVTLGTYKG</sequence>
<keyword evidence="5" id="KW-0472">Membrane</keyword>
<feature type="compositionally biased region" description="Gly residues" evidence="4">
    <location>
        <begin position="142"/>
        <end position="155"/>
    </location>
</feature>
<dbReference type="InterPro" id="IPR043504">
    <property type="entry name" value="Peptidase_S1_PA_chymotrypsin"/>
</dbReference>
<keyword evidence="2" id="KW-0645">Protease</keyword>
<dbReference type="InterPro" id="IPR051201">
    <property type="entry name" value="Chloro_Bact_Ser_Proteases"/>
</dbReference>
<dbReference type="PANTHER" id="PTHR43343">
    <property type="entry name" value="PEPTIDASE S12"/>
    <property type="match status" value="1"/>
</dbReference>
<keyword evidence="3" id="KW-0378">Hydrolase</keyword>
<dbReference type="PROSITE" id="PS50106">
    <property type="entry name" value="PDZ"/>
    <property type="match status" value="1"/>
</dbReference>
<evidence type="ECO:0000256" key="5">
    <source>
        <dbReference type="SAM" id="Phobius"/>
    </source>
</evidence>
<feature type="compositionally biased region" description="Polar residues" evidence="4">
    <location>
        <begin position="29"/>
        <end position="40"/>
    </location>
</feature>
<evidence type="ECO:0000259" key="6">
    <source>
        <dbReference type="PROSITE" id="PS50106"/>
    </source>
</evidence>
<dbReference type="Pfam" id="PF13365">
    <property type="entry name" value="Trypsin_2"/>
    <property type="match status" value="1"/>
</dbReference>
<evidence type="ECO:0000256" key="1">
    <source>
        <dbReference type="ARBA" id="ARBA00010541"/>
    </source>
</evidence>
<dbReference type="Proteomes" id="UP001236404">
    <property type="component" value="Unassembled WGS sequence"/>
</dbReference>
<feature type="compositionally biased region" description="Low complexity" evidence="4">
    <location>
        <begin position="487"/>
        <end position="497"/>
    </location>
</feature>
<comment type="similarity">
    <text evidence="1">Belongs to the peptidase S1C family.</text>
</comment>
<keyword evidence="8" id="KW-1185">Reference proteome</keyword>
<feature type="region of interest" description="Disordered" evidence="4">
    <location>
        <begin position="467"/>
        <end position="503"/>
    </location>
</feature>
<organism evidence="7 8">
    <name type="scientific">Curtobacterium caseinilyticum</name>
    <dbReference type="NCBI Taxonomy" id="3055137"/>
    <lineage>
        <taxon>Bacteria</taxon>
        <taxon>Bacillati</taxon>
        <taxon>Actinomycetota</taxon>
        <taxon>Actinomycetes</taxon>
        <taxon>Micrococcales</taxon>
        <taxon>Microbacteriaceae</taxon>
        <taxon>Curtobacterium</taxon>
    </lineage>
</organism>
<feature type="compositionally biased region" description="Gly residues" evidence="4">
    <location>
        <begin position="172"/>
        <end position="183"/>
    </location>
</feature>
<evidence type="ECO:0000256" key="4">
    <source>
        <dbReference type="SAM" id="MobiDB-lite"/>
    </source>
</evidence>
<proteinExistence type="inferred from homology"/>
<dbReference type="InterPro" id="IPR001940">
    <property type="entry name" value="Peptidase_S1C"/>
</dbReference>
<evidence type="ECO:0000313" key="8">
    <source>
        <dbReference type="Proteomes" id="UP001236404"/>
    </source>
</evidence>
<comment type="caution">
    <text evidence="7">The sequence shown here is derived from an EMBL/GenBank/DDBJ whole genome shotgun (WGS) entry which is preliminary data.</text>
</comment>
<feature type="compositionally biased region" description="Basic and acidic residues" evidence="4">
    <location>
        <begin position="9"/>
        <end position="28"/>
    </location>
</feature>
<name>A0ABT7TQA6_9MICO</name>
<gene>
    <name evidence="7" type="ORF">QUG93_05235</name>
</gene>
<dbReference type="SMART" id="SM00228">
    <property type="entry name" value="PDZ"/>
    <property type="match status" value="1"/>
</dbReference>
<dbReference type="InterPro" id="IPR036034">
    <property type="entry name" value="PDZ_sf"/>
</dbReference>
<feature type="compositionally biased region" description="Low complexity" evidence="4">
    <location>
        <begin position="223"/>
        <end position="239"/>
    </location>
</feature>
<protein>
    <submittedName>
        <fullName evidence="7">Trypsin-like peptidase domain-containing protein</fullName>
    </submittedName>
</protein>
<accession>A0ABT7TQA6</accession>
<evidence type="ECO:0000256" key="3">
    <source>
        <dbReference type="ARBA" id="ARBA00022801"/>
    </source>
</evidence>
<dbReference type="InterPro" id="IPR009003">
    <property type="entry name" value="Peptidase_S1_PA"/>
</dbReference>
<keyword evidence="5" id="KW-1133">Transmembrane helix</keyword>
<dbReference type="Gene3D" id="2.30.42.10">
    <property type="match status" value="1"/>
</dbReference>
<dbReference type="SUPFAM" id="SSF50494">
    <property type="entry name" value="Trypsin-like serine proteases"/>
    <property type="match status" value="1"/>
</dbReference>
<feature type="compositionally biased region" description="Gly residues" evidence="4">
    <location>
        <begin position="191"/>
        <end position="202"/>
    </location>
</feature>
<dbReference type="InterPro" id="IPR001478">
    <property type="entry name" value="PDZ"/>
</dbReference>
<feature type="region of interest" description="Disordered" evidence="4">
    <location>
        <begin position="1"/>
        <end position="244"/>
    </location>
</feature>
<feature type="compositionally biased region" description="Gly residues" evidence="4">
    <location>
        <begin position="477"/>
        <end position="486"/>
    </location>
</feature>
<evidence type="ECO:0000313" key="7">
    <source>
        <dbReference type="EMBL" id="MDM7891077.1"/>
    </source>
</evidence>
<dbReference type="Gene3D" id="2.40.10.10">
    <property type="entry name" value="Trypsin-like serine proteases"/>
    <property type="match status" value="2"/>
</dbReference>